<proteinExistence type="predicted"/>
<feature type="region of interest" description="Disordered" evidence="1">
    <location>
        <begin position="1"/>
        <end position="25"/>
    </location>
</feature>
<evidence type="ECO:0000256" key="1">
    <source>
        <dbReference type="SAM" id="MobiDB-lite"/>
    </source>
</evidence>
<sequence length="221" mass="23894">MPAPSAKGRQKSTRPILEFLERGAQRKGKSIREMTFEEFMDSPAMGFAGPGAIKAIRGLVGTGLGAKVSGKELFKPGASFEAKAALTGKRANIDRPNTIAGGELRKNVGGKRPPDAELEALALRKQQAQRARRQKIAKVEDVNLNKPGTLEPEVVEEIAKKGFGDVLTPSELMNEVVKSLRVTNPARATRAEAIQVELTGMKSRGLSGNRKEREQIKNLLA</sequence>
<dbReference type="EMBL" id="LAZR01049489">
    <property type="protein sequence ID" value="KKK89520.1"/>
    <property type="molecule type" value="Genomic_DNA"/>
</dbReference>
<feature type="non-terminal residue" evidence="2">
    <location>
        <position position="221"/>
    </location>
</feature>
<evidence type="ECO:0000313" key="2">
    <source>
        <dbReference type="EMBL" id="KKK89520.1"/>
    </source>
</evidence>
<name>A0A0F8ZU71_9ZZZZ</name>
<dbReference type="AlphaFoldDB" id="A0A0F8ZU71"/>
<gene>
    <name evidence="2" type="ORF">LCGC14_2732250</name>
</gene>
<accession>A0A0F8ZU71</accession>
<protein>
    <submittedName>
        <fullName evidence="2">Uncharacterized protein</fullName>
    </submittedName>
</protein>
<organism evidence="2">
    <name type="scientific">marine sediment metagenome</name>
    <dbReference type="NCBI Taxonomy" id="412755"/>
    <lineage>
        <taxon>unclassified sequences</taxon>
        <taxon>metagenomes</taxon>
        <taxon>ecological metagenomes</taxon>
    </lineage>
</organism>
<comment type="caution">
    <text evidence="2">The sequence shown here is derived from an EMBL/GenBank/DDBJ whole genome shotgun (WGS) entry which is preliminary data.</text>
</comment>
<reference evidence="2" key="1">
    <citation type="journal article" date="2015" name="Nature">
        <title>Complex archaea that bridge the gap between prokaryotes and eukaryotes.</title>
        <authorList>
            <person name="Spang A."/>
            <person name="Saw J.H."/>
            <person name="Jorgensen S.L."/>
            <person name="Zaremba-Niedzwiedzka K."/>
            <person name="Martijn J."/>
            <person name="Lind A.E."/>
            <person name="van Eijk R."/>
            <person name="Schleper C."/>
            <person name="Guy L."/>
            <person name="Ettema T.J."/>
        </authorList>
    </citation>
    <scope>NUCLEOTIDE SEQUENCE</scope>
</reference>